<gene>
    <name evidence="2" type="ORF">ASJ81_06005</name>
</gene>
<dbReference type="Proteomes" id="UP000218164">
    <property type="component" value="Unassembled WGS sequence"/>
</dbReference>
<feature type="transmembrane region" description="Helical" evidence="1">
    <location>
        <begin position="6"/>
        <end position="27"/>
    </location>
</feature>
<name>A0A2A2HTI9_9EURY</name>
<evidence type="ECO:0000313" key="3">
    <source>
        <dbReference type="Proteomes" id="UP000218164"/>
    </source>
</evidence>
<keyword evidence="1" id="KW-0812">Transmembrane</keyword>
<reference evidence="2 3" key="1">
    <citation type="journal article" date="2017" name="BMC Genomics">
        <title>Genomic analysis of methanogenic archaea reveals a shift towards energy conservation.</title>
        <authorList>
            <person name="Gilmore S.P."/>
            <person name="Henske J.K."/>
            <person name="Sexton J.A."/>
            <person name="Solomon K.V."/>
            <person name="Seppala S."/>
            <person name="Yoo J.I."/>
            <person name="Huyett L.M."/>
            <person name="Pressman A."/>
            <person name="Cogan J.Z."/>
            <person name="Kivenson V."/>
            <person name="Peng X."/>
            <person name="Tan Y."/>
            <person name="Valentine D.L."/>
            <person name="O'Malley M.A."/>
        </authorList>
    </citation>
    <scope>NUCLEOTIDE SEQUENCE [LARGE SCALE GENOMIC DNA]</scope>
    <source>
        <strain evidence="2 3">MC-15</strain>
    </source>
</reference>
<keyword evidence="1" id="KW-1133">Transmembrane helix</keyword>
<keyword evidence="3" id="KW-1185">Reference proteome</keyword>
<sequence>MLNSGYVTSSLTLISQTLSITVVLISVHRGYTKYPKTGDYIQKLLSEGAKQTQKEKYSYKLN</sequence>
<evidence type="ECO:0000313" key="2">
    <source>
        <dbReference type="EMBL" id="PAV12544.1"/>
    </source>
</evidence>
<dbReference type="AlphaFoldDB" id="A0A2A2HTI9"/>
<dbReference type="EMBL" id="LMVP01000224">
    <property type="protein sequence ID" value="PAV12544.1"/>
    <property type="molecule type" value="Genomic_DNA"/>
</dbReference>
<accession>A0A2A2HTI9</accession>
<protein>
    <submittedName>
        <fullName evidence="2">Uncharacterized protein</fullName>
    </submittedName>
</protein>
<keyword evidence="1" id="KW-0472">Membrane</keyword>
<organism evidence="2 3">
    <name type="scientific">Methanosarcina spelaei</name>
    <dbReference type="NCBI Taxonomy" id="1036679"/>
    <lineage>
        <taxon>Archaea</taxon>
        <taxon>Methanobacteriati</taxon>
        <taxon>Methanobacteriota</taxon>
        <taxon>Stenosarchaea group</taxon>
        <taxon>Methanomicrobia</taxon>
        <taxon>Methanosarcinales</taxon>
        <taxon>Methanosarcinaceae</taxon>
        <taxon>Methanosarcina</taxon>
    </lineage>
</organism>
<comment type="caution">
    <text evidence="2">The sequence shown here is derived from an EMBL/GenBank/DDBJ whole genome shotgun (WGS) entry which is preliminary data.</text>
</comment>
<evidence type="ECO:0000256" key="1">
    <source>
        <dbReference type="SAM" id="Phobius"/>
    </source>
</evidence>
<proteinExistence type="predicted"/>